<name>A0A834IF94_RHYFE</name>
<evidence type="ECO:0000313" key="2">
    <source>
        <dbReference type="Proteomes" id="UP000625711"/>
    </source>
</evidence>
<sequence length="56" mass="6555">MMTDGQLPIRQCLHPEAWRKQLDLPNYYNAFHDLRKEVAALLDRDEIPGSVSEMIE</sequence>
<comment type="caution">
    <text evidence="1">The sequence shown here is derived from an EMBL/GenBank/DDBJ whole genome shotgun (WGS) entry which is preliminary data.</text>
</comment>
<dbReference type="EMBL" id="JAACXV010001238">
    <property type="protein sequence ID" value="KAF7277533.1"/>
    <property type="molecule type" value="Genomic_DNA"/>
</dbReference>
<dbReference type="OrthoDB" id="431068at2759"/>
<dbReference type="GO" id="GO:0003676">
    <property type="term" value="F:nucleic acid binding"/>
    <property type="evidence" value="ECO:0007669"/>
    <property type="project" value="InterPro"/>
</dbReference>
<proteinExistence type="predicted"/>
<keyword evidence="2" id="KW-1185">Reference proteome</keyword>
<organism evidence="1 2">
    <name type="scientific">Rhynchophorus ferrugineus</name>
    <name type="common">Red palm weevil</name>
    <name type="synonym">Curculio ferrugineus</name>
    <dbReference type="NCBI Taxonomy" id="354439"/>
    <lineage>
        <taxon>Eukaryota</taxon>
        <taxon>Metazoa</taxon>
        <taxon>Ecdysozoa</taxon>
        <taxon>Arthropoda</taxon>
        <taxon>Hexapoda</taxon>
        <taxon>Insecta</taxon>
        <taxon>Pterygota</taxon>
        <taxon>Neoptera</taxon>
        <taxon>Endopterygota</taxon>
        <taxon>Coleoptera</taxon>
        <taxon>Polyphaga</taxon>
        <taxon>Cucujiformia</taxon>
        <taxon>Curculionidae</taxon>
        <taxon>Dryophthorinae</taxon>
        <taxon>Rhynchophorus</taxon>
    </lineage>
</organism>
<evidence type="ECO:0000313" key="1">
    <source>
        <dbReference type="EMBL" id="KAF7277533.1"/>
    </source>
</evidence>
<dbReference type="AlphaFoldDB" id="A0A834IF94"/>
<dbReference type="Proteomes" id="UP000625711">
    <property type="component" value="Unassembled WGS sequence"/>
</dbReference>
<feature type="non-terminal residue" evidence="1">
    <location>
        <position position="56"/>
    </location>
</feature>
<accession>A0A834IF94</accession>
<protein>
    <submittedName>
        <fullName evidence="1">Uncharacterized protein</fullName>
    </submittedName>
</protein>
<dbReference type="InterPro" id="IPR036397">
    <property type="entry name" value="RNaseH_sf"/>
</dbReference>
<gene>
    <name evidence="1" type="ORF">GWI33_006936</name>
</gene>
<dbReference type="Gene3D" id="3.30.420.10">
    <property type="entry name" value="Ribonuclease H-like superfamily/Ribonuclease H"/>
    <property type="match status" value="1"/>
</dbReference>
<reference evidence="1" key="1">
    <citation type="submission" date="2020-08" db="EMBL/GenBank/DDBJ databases">
        <title>Genome sequencing and assembly of the red palm weevil Rhynchophorus ferrugineus.</title>
        <authorList>
            <person name="Dias G.B."/>
            <person name="Bergman C.M."/>
            <person name="Manee M."/>
        </authorList>
    </citation>
    <scope>NUCLEOTIDE SEQUENCE</scope>
    <source>
        <strain evidence="1">AA-2017</strain>
        <tissue evidence="1">Whole larva</tissue>
    </source>
</reference>